<proteinExistence type="inferred from homology"/>
<comment type="subcellular location">
    <subcellularLocation>
        <location evidence="1">Plastid</location>
        <location evidence="1">Chloroplast</location>
    </subcellularLocation>
</comment>
<sequence>MPKARRALGALGTTFLAGPSASSVSPARASPALRGRAGEAQAPAGAAAWLAPAAATAVLAAAAQRTARKATATNEEPVFDPRKEAGITLPMMYFDPLGFAKEGDREGFYQLRAAELKHGRVAMIASLGCVIQHWFRFPGFEGVPAGIQAVITPPGTFGLVGIIALAGGLELTIFKQDPEKDPGDFGDPAGFGQYYTEWKDRELNNCRLGMISFLGIVLAELATGKDGVDQIWRKARPSAGQFSPRRHCFENPKGTQMQLLIAPAKVRPKYQVLGGKESPSAADIKSILEAGGISYEDALIDKLVSRMDGKKDQCQAHEMITAGIGKFAACGGGGGGGGGGAAAAGGGGGGGGAAPAEEKKKVEEEEEEEEMDFDLFG</sequence>
<dbReference type="GO" id="GO:0016168">
    <property type="term" value="F:chlorophyll binding"/>
    <property type="evidence" value="ECO:0007669"/>
    <property type="project" value="UniProtKB-KW"/>
</dbReference>
<evidence type="ECO:0000256" key="8">
    <source>
        <dbReference type="PIRSR" id="PIRSR601344-1"/>
    </source>
</evidence>
<dbReference type="InterPro" id="IPR038716">
    <property type="entry name" value="P1/P2_N_sf"/>
</dbReference>
<dbReference type="SUPFAM" id="SSF103511">
    <property type="entry name" value="Chlorophyll a-b binding protein"/>
    <property type="match status" value="1"/>
</dbReference>
<feature type="binding site" evidence="8">
    <location>
        <position position="202"/>
    </location>
    <ligand>
        <name>chlorophyll a</name>
        <dbReference type="ChEBI" id="CHEBI:58416"/>
        <label>1</label>
    </ligand>
</feature>
<feature type="compositionally biased region" description="Gly residues" evidence="9">
    <location>
        <begin position="335"/>
        <end position="353"/>
    </location>
</feature>
<feature type="compositionally biased region" description="Acidic residues" evidence="9">
    <location>
        <begin position="364"/>
        <end position="377"/>
    </location>
</feature>
<feature type="binding site" evidence="8">
    <location>
        <position position="205"/>
    </location>
    <ligand>
        <name>chlorophyll a</name>
        <dbReference type="ChEBI" id="CHEBI:58416"/>
        <label>1</label>
    </ligand>
</feature>
<evidence type="ECO:0000256" key="2">
    <source>
        <dbReference type="ARBA" id="ARBA00005436"/>
    </source>
</evidence>
<dbReference type="Pfam" id="PF00504">
    <property type="entry name" value="Chloroa_b-bind"/>
    <property type="match status" value="1"/>
</dbReference>
<keyword evidence="11" id="KW-1185">Reference proteome</keyword>
<comment type="similarity">
    <text evidence="2">Belongs to the eukaryotic ribosomal protein P1/P2 family.</text>
</comment>
<dbReference type="InterPro" id="IPR027534">
    <property type="entry name" value="Ribosomal_P1/P2"/>
</dbReference>
<evidence type="ECO:0000256" key="5">
    <source>
        <dbReference type="ARBA" id="ARBA00022640"/>
    </source>
</evidence>
<evidence type="ECO:0008006" key="12">
    <source>
        <dbReference type="Google" id="ProtNLM"/>
    </source>
</evidence>
<evidence type="ECO:0000256" key="9">
    <source>
        <dbReference type="SAM" id="MobiDB-lite"/>
    </source>
</evidence>
<dbReference type="GO" id="GO:0003735">
    <property type="term" value="F:structural constituent of ribosome"/>
    <property type="evidence" value="ECO:0007669"/>
    <property type="project" value="InterPro"/>
</dbReference>
<gene>
    <name evidence="10" type="ORF">EVOR1521_LOCUS15567</name>
</gene>
<dbReference type="GO" id="GO:0016020">
    <property type="term" value="C:membrane"/>
    <property type="evidence" value="ECO:0007669"/>
    <property type="project" value="InterPro"/>
</dbReference>
<evidence type="ECO:0000256" key="6">
    <source>
        <dbReference type="ARBA" id="ARBA00022980"/>
    </source>
</evidence>
<comment type="caution">
    <text evidence="10">The sequence shown here is derived from an EMBL/GenBank/DDBJ whole genome shotgun (WGS) entry which is preliminary data.</text>
</comment>
<feature type="binding site" evidence="8">
    <location>
        <position position="115"/>
    </location>
    <ligand>
        <name>chlorophyll a</name>
        <dbReference type="ChEBI" id="CHEBI:58416"/>
        <label>1</label>
    </ligand>
</feature>
<dbReference type="HAMAP" id="MF_01478">
    <property type="entry name" value="Ribosomal_L12_arch"/>
    <property type="match status" value="1"/>
</dbReference>
<dbReference type="Gene3D" id="1.10.10.1410">
    <property type="match status" value="1"/>
</dbReference>
<keyword evidence="7" id="KW-0687">Ribonucleoprotein</keyword>
<keyword evidence="4" id="KW-0602">Photosynthesis</keyword>
<name>A0AA36IMC9_9DINO</name>
<evidence type="ECO:0000256" key="1">
    <source>
        <dbReference type="ARBA" id="ARBA00004229"/>
    </source>
</evidence>
<dbReference type="GO" id="GO:0006414">
    <property type="term" value="P:translational elongation"/>
    <property type="evidence" value="ECO:0007669"/>
    <property type="project" value="InterPro"/>
</dbReference>
<reference evidence="10" key="1">
    <citation type="submission" date="2023-08" db="EMBL/GenBank/DDBJ databases">
        <authorList>
            <person name="Chen Y."/>
            <person name="Shah S."/>
            <person name="Dougan E. K."/>
            <person name="Thang M."/>
            <person name="Chan C."/>
        </authorList>
    </citation>
    <scope>NUCLEOTIDE SEQUENCE</scope>
</reference>
<keyword evidence="3" id="KW-0150">Chloroplast</keyword>
<feature type="region of interest" description="Disordered" evidence="9">
    <location>
        <begin position="335"/>
        <end position="377"/>
    </location>
</feature>
<dbReference type="AlphaFoldDB" id="A0AA36IMC9"/>
<feature type="binding site" evidence="8">
    <location>
        <position position="118"/>
    </location>
    <ligand>
        <name>chlorophyll a</name>
        <dbReference type="ChEBI" id="CHEBI:58416"/>
        <label>1</label>
    </ligand>
</feature>
<dbReference type="Proteomes" id="UP001178507">
    <property type="component" value="Unassembled WGS sequence"/>
</dbReference>
<feature type="binding site" description="axial binding residue" evidence="8">
    <location>
        <position position="170"/>
    </location>
    <ligand>
        <name>chlorophyll b</name>
        <dbReference type="ChEBI" id="CHEBI:61721"/>
        <label>1</label>
    </ligand>
    <ligandPart>
        <name>Mg</name>
        <dbReference type="ChEBI" id="CHEBI:25107"/>
    </ligandPart>
</feature>
<dbReference type="GO" id="GO:0005840">
    <property type="term" value="C:ribosome"/>
    <property type="evidence" value="ECO:0007669"/>
    <property type="project" value="UniProtKB-KW"/>
</dbReference>
<dbReference type="Pfam" id="PF00428">
    <property type="entry name" value="Ribosomal_60s"/>
    <property type="match status" value="1"/>
</dbReference>
<organism evidence="10 11">
    <name type="scientific">Effrenium voratum</name>
    <dbReference type="NCBI Taxonomy" id="2562239"/>
    <lineage>
        <taxon>Eukaryota</taxon>
        <taxon>Sar</taxon>
        <taxon>Alveolata</taxon>
        <taxon>Dinophyceae</taxon>
        <taxon>Suessiales</taxon>
        <taxon>Symbiodiniaceae</taxon>
        <taxon>Effrenium</taxon>
    </lineage>
</organism>
<dbReference type="PANTHER" id="PTHR21649">
    <property type="entry name" value="CHLOROPHYLL A/B BINDING PROTEIN"/>
    <property type="match status" value="1"/>
</dbReference>
<evidence type="ECO:0000313" key="10">
    <source>
        <dbReference type="EMBL" id="CAJ1390058.1"/>
    </source>
</evidence>
<keyword evidence="8" id="KW-0157">Chromophore</keyword>
<feature type="binding site" description="axial binding residue" evidence="8">
    <location>
        <position position="120"/>
    </location>
    <ligand>
        <name>chlorophyll b</name>
        <dbReference type="ChEBI" id="CHEBI:61721"/>
        <label>1</label>
    </ligand>
    <ligandPart>
        <name>Mg</name>
        <dbReference type="ChEBI" id="CHEBI:25107"/>
    </ligandPart>
</feature>
<evidence type="ECO:0000313" key="11">
    <source>
        <dbReference type="Proteomes" id="UP001178507"/>
    </source>
</evidence>
<dbReference type="InterPro" id="IPR022796">
    <property type="entry name" value="Chloroa_b-bind"/>
</dbReference>
<protein>
    <recommendedName>
        <fullName evidence="12">Chlorophyll a-b binding protein, chloroplastic</fullName>
    </recommendedName>
</protein>
<accession>A0AA36IMC9</accession>
<dbReference type="GO" id="GO:0009765">
    <property type="term" value="P:photosynthesis, light harvesting"/>
    <property type="evidence" value="ECO:0007669"/>
    <property type="project" value="InterPro"/>
</dbReference>
<evidence type="ECO:0000256" key="7">
    <source>
        <dbReference type="ARBA" id="ARBA00023274"/>
    </source>
</evidence>
<feature type="binding site" evidence="8">
    <location>
        <position position="207"/>
    </location>
    <ligand>
        <name>chlorophyll a</name>
        <dbReference type="ChEBI" id="CHEBI:58416"/>
        <label>1</label>
    </ligand>
</feature>
<dbReference type="EMBL" id="CAUJNA010002001">
    <property type="protein sequence ID" value="CAJ1390058.1"/>
    <property type="molecule type" value="Genomic_DNA"/>
</dbReference>
<dbReference type="InterPro" id="IPR001344">
    <property type="entry name" value="Chloro_AB-bd_pln"/>
</dbReference>
<feature type="binding site" evidence="8">
    <location>
        <position position="148"/>
    </location>
    <ligand>
        <name>chlorophyll a</name>
        <dbReference type="ChEBI" id="CHEBI:58416"/>
        <label>1</label>
    </ligand>
</feature>
<keyword evidence="6" id="KW-0689">Ribosomal protein</keyword>
<evidence type="ECO:0000256" key="3">
    <source>
        <dbReference type="ARBA" id="ARBA00022528"/>
    </source>
</evidence>
<keyword evidence="5" id="KW-0934">Plastid</keyword>
<evidence type="ECO:0000256" key="4">
    <source>
        <dbReference type="ARBA" id="ARBA00022531"/>
    </source>
</evidence>
<dbReference type="GO" id="GO:1990904">
    <property type="term" value="C:ribonucleoprotein complex"/>
    <property type="evidence" value="ECO:0007669"/>
    <property type="project" value="UniProtKB-KW"/>
</dbReference>
<keyword evidence="8" id="KW-0148">Chlorophyll</keyword>
<dbReference type="Gene3D" id="1.10.3460.10">
    <property type="entry name" value="Chlorophyll a/b binding protein domain"/>
    <property type="match status" value="1"/>
</dbReference>
<dbReference type="GO" id="GO:0009507">
    <property type="term" value="C:chloroplast"/>
    <property type="evidence" value="ECO:0007669"/>
    <property type="project" value="UniProtKB-SubCell"/>
</dbReference>